<reference evidence="3" key="1">
    <citation type="submission" date="2023-07" db="EMBL/GenBank/DDBJ databases">
        <title>30 novel species of actinomycetes from the DSMZ collection.</title>
        <authorList>
            <person name="Nouioui I."/>
        </authorList>
    </citation>
    <scope>NUCLEOTIDE SEQUENCE [LARGE SCALE GENOMIC DNA]</scope>
    <source>
        <strain evidence="3">DSM 44915</strain>
    </source>
</reference>
<dbReference type="PROSITE" id="PS51318">
    <property type="entry name" value="TAT"/>
    <property type="match status" value="1"/>
</dbReference>
<dbReference type="Gene3D" id="2.60.40.20">
    <property type="entry name" value="Alpha-amylase inhibitor"/>
    <property type="match status" value="1"/>
</dbReference>
<evidence type="ECO:0000313" key="2">
    <source>
        <dbReference type="EMBL" id="MDT0270719.1"/>
    </source>
</evidence>
<dbReference type="InterPro" id="IPR036379">
    <property type="entry name" value="A-amylase_inhib_sf"/>
</dbReference>
<keyword evidence="3" id="KW-1185">Reference proteome</keyword>
<feature type="chain" id="PRO_5045882260" description="Secreted protein" evidence="1">
    <location>
        <begin position="29"/>
        <end position="110"/>
    </location>
</feature>
<evidence type="ECO:0008006" key="4">
    <source>
        <dbReference type="Google" id="ProtNLM"/>
    </source>
</evidence>
<accession>A0ABU2K0F2</accession>
<dbReference type="Proteomes" id="UP001183410">
    <property type="component" value="Unassembled WGS sequence"/>
</dbReference>
<dbReference type="SUPFAM" id="SSF49498">
    <property type="entry name" value="alpha-Amylase inhibitor tendamistat"/>
    <property type="match status" value="1"/>
</dbReference>
<comment type="caution">
    <text evidence="2">The sequence shown here is derived from an EMBL/GenBank/DDBJ whole genome shotgun (WGS) entry which is preliminary data.</text>
</comment>
<feature type="signal peptide" evidence="1">
    <location>
        <begin position="1"/>
        <end position="28"/>
    </location>
</feature>
<proteinExistence type="predicted"/>
<organism evidence="2 3">
    <name type="scientific">Streptomyces chisholmiae</name>
    <dbReference type="NCBI Taxonomy" id="3075540"/>
    <lineage>
        <taxon>Bacteria</taxon>
        <taxon>Bacillati</taxon>
        <taxon>Actinomycetota</taxon>
        <taxon>Actinomycetes</taxon>
        <taxon>Kitasatosporales</taxon>
        <taxon>Streptomycetaceae</taxon>
        <taxon>Streptomyces</taxon>
    </lineage>
</organism>
<dbReference type="EMBL" id="JAVREO010000032">
    <property type="protein sequence ID" value="MDT0270719.1"/>
    <property type="molecule type" value="Genomic_DNA"/>
</dbReference>
<dbReference type="RefSeq" id="WP_311670784.1">
    <property type="nucleotide sequence ID" value="NZ_JAVREO010000032.1"/>
</dbReference>
<dbReference type="InterPro" id="IPR006311">
    <property type="entry name" value="TAT_signal"/>
</dbReference>
<gene>
    <name evidence="2" type="ORF">RM844_31060</name>
</gene>
<keyword evidence="1" id="KW-0732">Signal</keyword>
<evidence type="ECO:0000256" key="1">
    <source>
        <dbReference type="SAM" id="SignalP"/>
    </source>
</evidence>
<protein>
    <recommendedName>
        <fullName evidence="4">Secreted protein</fullName>
    </recommendedName>
</protein>
<name>A0ABU2K0F2_9ACTN</name>
<evidence type="ECO:0000313" key="3">
    <source>
        <dbReference type="Proteomes" id="UP001183410"/>
    </source>
</evidence>
<sequence length="110" mass="11418">MTRTARRAIAGLATAGALLATTAPIATAQTQPETTATPPSCLTVDEGYQNPGLFPHRAADVTNNCAEAHSVVATWVSGGASEGCQTIQPGETVRYTNVFVETDYVGLSFC</sequence>